<dbReference type="AlphaFoldDB" id="A0A4V3UNZ7"/>
<proteinExistence type="predicted"/>
<dbReference type="EMBL" id="SOSA01000283">
    <property type="protein sequence ID" value="THC93154.1"/>
    <property type="molecule type" value="Genomic_DNA"/>
</dbReference>
<evidence type="ECO:0000313" key="1">
    <source>
        <dbReference type="EMBL" id="THC93154.1"/>
    </source>
</evidence>
<evidence type="ECO:0000313" key="2">
    <source>
        <dbReference type="Proteomes" id="UP000308092"/>
    </source>
</evidence>
<dbReference type="VEuPathDB" id="FungiDB:EYZ11_007363"/>
<reference evidence="1 2" key="1">
    <citation type="submission" date="2019-03" db="EMBL/GenBank/DDBJ databases">
        <title>The genome sequence of a newly discovered highly antifungal drug resistant Aspergillus species, Aspergillus tanneri NIH 1004.</title>
        <authorList>
            <person name="Mounaud S."/>
            <person name="Singh I."/>
            <person name="Joardar V."/>
            <person name="Pakala S."/>
            <person name="Pakala S."/>
            <person name="Venepally P."/>
            <person name="Hoover J."/>
            <person name="Nierman W."/>
            <person name="Chung J."/>
            <person name="Losada L."/>
        </authorList>
    </citation>
    <scope>NUCLEOTIDE SEQUENCE [LARGE SCALE GENOMIC DNA]</scope>
    <source>
        <strain evidence="1 2">NIH1004</strain>
    </source>
</reference>
<keyword evidence="2" id="KW-1185">Reference proteome</keyword>
<accession>A0A4V3UNZ7</accession>
<dbReference type="STRING" id="1220188.A0A4V3UNZ7"/>
<comment type="caution">
    <text evidence="1">The sequence shown here is derived from an EMBL/GenBank/DDBJ whole genome shotgun (WGS) entry which is preliminary data.</text>
</comment>
<protein>
    <submittedName>
        <fullName evidence="1">Uncharacterized protein</fullName>
    </submittedName>
</protein>
<dbReference type="Proteomes" id="UP000308092">
    <property type="component" value="Unassembled WGS sequence"/>
</dbReference>
<gene>
    <name evidence="1" type="ORF">EYZ11_007363</name>
</gene>
<organism evidence="1 2">
    <name type="scientific">Aspergillus tanneri</name>
    <dbReference type="NCBI Taxonomy" id="1220188"/>
    <lineage>
        <taxon>Eukaryota</taxon>
        <taxon>Fungi</taxon>
        <taxon>Dikarya</taxon>
        <taxon>Ascomycota</taxon>
        <taxon>Pezizomycotina</taxon>
        <taxon>Eurotiomycetes</taxon>
        <taxon>Eurotiomycetidae</taxon>
        <taxon>Eurotiales</taxon>
        <taxon>Aspergillaceae</taxon>
        <taxon>Aspergillus</taxon>
        <taxon>Aspergillus subgen. Circumdati</taxon>
    </lineage>
</organism>
<sequence>MLECDTKLMTSPLTKGYLWLVHPNFPFPAYILVLQDLRKWPTETERHADKAWEAMSDNYATRMMNEKTGNNPLNDEQSSDAVGMNVNNMPMPITIDFSSHGLQSGTVMSGQAAMEVDMDQIDWTTIDWNSIHAPGW</sequence>
<name>A0A4V3UNZ7_9EURO</name>